<evidence type="ECO:0000256" key="5">
    <source>
        <dbReference type="ARBA" id="ARBA00022771"/>
    </source>
</evidence>
<dbReference type="InterPro" id="IPR013083">
    <property type="entry name" value="Znf_RING/FYVE/PHD"/>
</dbReference>
<keyword evidence="7" id="KW-0539">Nucleus</keyword>
<evidence type="ECO:0000259" key="10">
    <source>
        <dbReference type="PROSITE" id="PS50016"/>
    </source>
</evidence>
<dbReference type="PROSITE" id="PS51321">
    <property type="entry name" value="TFIIS_CENTRAL"/>
    <property type="match status" value="1"/>
</dbReference>
<dbReference type="InterPro" id="IPR011011">
    <property type="entry name" value="Znf_FYVE_PHD"/>
</dbReference>
<dbReference type="SMART" id="SM00510">
    <property type="entry name" value="TFS2M"/>
    <property type="match status" value="1"/>
</dbReference>
<evidence type="ECO:0000313" key="13">
    <source>
        <dbReference type="Proteomes" id="UP000250043"/>
    </source>
</evidence>
<feature type="compositionally biased region" description="Basic residues" evidence="9">
    <location>
        <begin position="187"/>
        <end position="197"/>
    </location>
</feature>
<evidence type="ECO:0000256" key="8">
    <source>
        <dbReference type="PROSITE-ProRule" id="PRU00146"/>
    </source>
</evidence>
<dbReference type="PROSITE" id="PS50016">
    <property type="entry name" value="ZF_PHD_2"/>
    <property type="match status" value="1"/>
</dbReference>
<evidence type="ECO:0000256" key="3">
    <source>
        <dbReference type="ARBA" id="ARBA00021616"/>
    </source>
</evidence>
<dbReference type="SUPFAM" id="SSF46942">
    <property type="entry name" value="Elongation factor TFIIS domain 2"/>
    <property type="match status" value="1"/>
</dbReference>
<gene>
    <name evidence="12" type="ORF">OBBRIDRAFT_759875</name>
</gene>
<dbReference type="GO" id="GO:0008270">
    <property type="term" value="F:zinc ion binding"/>
    <property type="evidence" value="ECO:0007669"/>
    <property type="project" value="UniProtKB-KW"/>
</dbReference>
<dbReference type="Gene3D" id="3.30.40.10">
    <property type="entry name" value="Zinc/RING finger domain, C3HC4 (zinc finger)"/>
    <property type="match status" value="1"/>
</dbReference>
<accession>A0A8E2AVE9</accession>
<dbReference type="GO" id="GO:0005634">
    <property type="term" value="C:nucleus"/>
    <property type="evidence" value="ECO:0007669"/>
    <property type="project" value="TreeGrafter"/>
</dbReference>
<feature type="region of interest" description="Disordered" evidence="9">
    <location>
        <begin position="979"/>
        <end position="1075"/>
    </location>
</feature>
<feature type="compositionally biased region" description="Low complexity" evidence="9">
    <location>
        <begin position="438"/>
        <end position="453"/>
    </location>
</feature>
<feature type="compositionally biased region" description="Polar residues" evidence="9">
    <location>
        <begin position="460"/>
        <end position="473"/>
    </location>
</feature>
<evidence type="ECO:0000256" key="7">
    <source>
        <dbReference type="ARBA" id="ARBA00023242"/>
    </source>
</evidence>
<keyword evidence="5 8" id="KW-0863">Zinc-finger</keyword>
<evidence type="ECO:0000256" key="4">
    <source>
        <dbReference type="ARBA" id="ARBA00022723"/>
    </source>
</evidence>
<name>A0A8E2AVE9_9APHY</name>
<feature type="region of interest" description="Disordered" evidence="9">
    <location>
        <begin position="554"/>
        <end position="613"/>
    </location>
</feature>
<evidence type="ECO:0000256" key="6">
    <source>
        <dbReference type="ARBA" id="ARBA00022833"/>
    </source>
</evidence>
<dbReference type="Proteomes" id="UP000250043">
    <property type="component" value="Unassembled WGS sequence"/>
</dbReference>
<dbReference type="InterPro" id="IPR019786">
    <property type="entry name" value="Zinc_finger_PHD-type_CS"/>
</dbReference>
<sequence>MTSRTTGRARPSRDAATTHNKENAKVNGEKTKGKAKPRATAKVYCFCRKPDDGTPMILCAHCKEWYHFRCIPLEERDAEDIEVYICPPCHEKTGLRSVKEWEGPEAIEEAKHSASLPALQMPANIKKEEEPDKMEDAPELPSESDAESSEDNYVAEDKGPSNGRRRPRPIPSSDSESDSVNPARASRSTKRLRRGSAVKKEPPRPTASPSPGPATQIKRRQSTASQSEIKRKRSESTSTDDPARKYCLTKLQELFRQIFLRYPFLKGEEASNDDLQPDKKQEELSDEEKEILEQKAERFASDLEQCMYELYSEPDKSGKHGVAGKYKERFRMLTFNLSKPDRVVLHMRIASGQISPKELSTMSSTDLASEETKQSIRQAEQEALQQTILKKQALPRAKITHKGLQDIEDVNGGSPRAAEREREDEEEERIERERLARLRVQTQRSSSTGQGSVPPESPIVPNTPQTPHTSQTPRWGAPPPAPTPTQMHGPQPGELMPPPPVSVARPPVTPLFVPSGSDFVGAPGESELNLADFINIDDEPMPDVSLATVEPPLTPAVTETPAPAPTAQADPSQTTPPTTGISPFAARPTGEHRPSFDLNSLWSPKVSEPTPEHQFIPQEAGQAHVYEEPKGMGESNLISEEAEDQDFDMFLGNDETEKHAESAVSDSVPAPNQPFEAQPTIWSGTLNMPLDSTLAQEVSLVARQGGGRTLGHDSPLWRTLFPSLQLRIDGRVPVDKSAAYLTQTRLNPTKELIAAAFSPAPGTDSSGFKTLMDYLVSKGRHGLVFPWGNRPKESAPGRELYIVPLFSHEPLPEYMELLDELKLPKTRNANFLVGIWILTKGKLAAPATPPPPPVPAPAPAPTTAPTPVPAIPSFDASQLQNLFPALTGSFAPSSVASGSSTIPAPVPITTAPNPALVAEVASLTPEQIQAMLRALQSSALSPPQSTQQSPPAPPVSVPMTAIPLQPWTNPTPAFLPPYPTANSFASQAQAPPPRQYPDMPYNGYDQGGPYPPGGAHFEGGGDRGYRGRGAGGRGRGGRGRDRDRSRDTGWPKSRGRGRGGGHASPPRGGGGARWG</sequence>
<dbReference type="SMART" id="SM00249">
    <property type="entry name" value="PHD"/>
    <property type="match status" value="1"/>
</dbReference>
<feature type="compositionally biased region" description="Basic and acidic residues" evidence="9">
    <location>
        <begin position="19"/>
        <end position="32"/>
    </location>
</feature>
<dbReference type="InterPro" id="IPR003618">
    <property type="entry name" value="TFIIS_cen_dom"/>
</dbReference>
<feature type="compositionally biased region" description="Polar residues" evidence="9">
    <location>
        <begin position="357"/>
        <end position="367"/>
    </location>
</feature>
<evidence type="ECO:0000256" key="2">
    <source>
        <dbReference type="ARBA" id="ARBA00011050"/>
    </source>
</evidence>
<dbReference type="InterPro" id="IPR001965">
    <property type="entry name" value="Znf_PHD"/>
</dbReference>
<feature type="compositionally biased region" description="Gly residues" evidence="9">
    <location>
        <begin position="1060"/>
        <end position="1075"/>
    </location>
</feature>
<comment type="similarity">
    <text evidence="2">Belongs to the BYE1 family.</text>
</comment>
<organism evidence="12 13">
    <name type="scientific">Obba rivulosa</name>
    <dbReference type="NCBI Taxonomy" id="1052685"/>
    <lineage>
        <taxon>Eukaryota</taxon>
        <taxon>Fungi</taxon>
        <taxon>Dikarya</taxon>
        <taxon>Basidiomycota</taxon>
        <taxon>Agaricomycotina</taxon>
        <taxon>Agaricomycetes</taxon>
        <taxon>Polyporales</taxon>
        <taxon>Gelatoporiaceae</taxon>
        <taxon>Obba</taxon>
    </lineage>
</organism>
<reference evidence="12 13" key="1">
    <citation type="submission" date="2016-07" db="EMBL/GenBank/DDBJ databases">
        <title>Draft genome of the white-rot fungus Obba rivulosa 3A-2.</title>
        <authorList>
            <consortium name="DOE Joint Genome Institute"/>
            <person name="Miettinen O."/>
            <person name="Riley R."/>
            <person name="Acob R."/>
            <person name="Barry K."/>
            <person name="Cullen D."/>
            <person name="De Vries R."/>
            <person name="Hainaut M."/>
            <person name="Hatakka A."/>
            <person name="Henrissat B."/>
            <person name="Hilden K."/>
            <person name="Kuo R."/>
            <person name="Labutti K."/>
            <person name="Lipzen A."/>
            <person name="Makela M.R."/>
            <person name="Sandor L."/>
            <person name="Spatafora J.W."/>
            <person name="Grigoriev I.V."/>
            <person name="Hibbett D.S."/>
        </authorList>
    </citation>
    <scope>NUCLEOTIDE SEQUENCE [LARGE SCALE GENOMIC DNA]</scope>
    <source>
        <strain evidence="12 13">3A-2</strain>
    </source>
</reference>
<feature type="compositionally biased region" description="Polar residues" evidence="9">
    <location>
        <begin position="980"/>
        <end position="989"/>
    </location>
</feature>
<dbReference type="PANTHER" id="PTHR11477">
    <property type="entry name" value="TRANSCRIPTION FACTOR S-II ZINC FINGER DOMAIN-CONTAINING PROTEIN"/>
    <property type="match status" value="1"/>
</dbReference>
<feature type="region of interest" description="Disordered" evidence="9">
    <location>
        <begin position="357"/>
        <end position="377"/>
    </location>
</feature>
<feature type="compositionally biased region" description="Low complexity" evidence="9">
    <location>
        <begin position="554"/>
        <end position="579"/>
    </location>
</feature>
<keyword evidence="13" id="KW-1185">Reference proteome</keyword>
<evidence type="ECO:0000256" key="9">
    <source>
        <dbReference type="SAM" id="MobiDB-lite"/>
    </source>
</evidence>
<feature type="domain" description="TFIIS central" evidence="11">
    <location>
        <begin position="276"/>
        <end position="395"/>
    </location>
</feature>
<feature type="compositionally biased region" description="Basic and acidic residues" evidence="9">
    <location>
        <begin position="1038"/>
        <end position="1049"/>
    </location>
</feature>
<protein>
    <recommendedName>
        <fullName evidence="3">Transcription factor BYE1</fullName>
    </recommendedName>
</protein>
<feature type="region of interest" description="Disordered" evidence="9">
    <location>
        <begin position="269"/>
        <end position="289"/>
    </location>
</feature>
<feature type="compositionally biased region" description="Low complexity" evidence="9">
    <location>
        <begin position="937"/>
        <end position="949"/>
    </location>
</feature>
<feature type="region of interest" description="Disordered" evidence="9">
    <location>
        <begin position="937"/>
        <end position="960"/>
    </location>
</feature>
<dbReference type="InterPro" id="IPR036575">
    <property type="entry name" value="TFIIS_cen_dom_sf"/>
</dbReference>
<dbReference type="InterPro" id="IPR019787">
    <property type="entry name" value="Znf_PHD-finger"/>
</dbReference>
<dbReference type="Pfam" id="PF07744">
    <property type="entry name" value="SPOC"/>
    <property type="match status" value="1"/>
</dbReference>
<dbReference type="Pfam" id="PF07500">
    <property type="entry name" value="TFIIS_M"/>
    <property type="match status" value="1"/>
</dbReference>
<keyword evidence="4" id="KW-0479">Metal-binding</keyword>
<dbReference type="SUPFAM" id="SSF57903">
    <property type="entry name" value="FYVE/PHD zinc finger"/>
    <property type="match status" value="1"/>
</dbReference>
<dbReference type="AlphaFoldDB" id="A0A8E2AVE9"/>
<feature type="domain" description="PHD-type" evidence="10">
    <location>
        <begin position="42"/>
        <end position="92"/>
    </location>
</feature>
<dbReference type="EMBL" id="KV722487">
    <property type="protein sequence ID" value="OCH87397.1"/>
    <property type="molecule type" value="Genomic_DNA"/>
</dbReference>
<dbReference type="PROSITE" id="PS01359">
    <property type="entry name" value="ZF_PHD_1"/>
    <property type="match status" value="1"/>
</dbReference>
<dbReference type="Pfam" id="PF00628">
    <property type="entry name" value="PHD"/>
    <property type="match status" value="1"/>
</dbReference>
<dbReference type="GO" id="GO:0006351">
    <property type="term" value="P:DNA-templated transcription"/>
    <property type="evidence" value="ECO:0007669"/>
    <property type="project" value="InterPro"/>
</dbReference>
<comment type="function">
    <text evidence="1">Negative regulator of transcription elongation.</text>
</comment>
<evidence type="ECO:0000313" key="12">
    <source>
        <dbReference type="EMBL" id="OCH87397.1"/>
    </source>
</evidence>
<dbReference type="PANTHER" id="PTHR11477:SF0">
    <property type="entry name" value="IP08861P-RELATED"/>
    <property type="match status" value="1"/>
</dbReference>
<evidence type="ECO:0000259" key="11">
    <source>
        <dbReference type="PROSITE" id="PS51321"/>
    </source>
</evidence>
<evidence type="ECO:0000256" key="1">
    <source>
        <dbReference type="ARBA" id="ARBA00002311"/>
    </source>
</evidence>
<feature type="region of interest" description="Disordered" evidence="9">
    <location>
        <begin position="1"/>
        <end position="33"/>
    </location>
</feature>
<keyword evidence="6" id="KW-0862">Zinc</keyword>
<feature type="region of interest" description="Disordered" evidence="9">
    <location>
        <begin position="109"/>
        <end position="244"/>
    </location>
</feature>
<proteinExistence type="inferred from homology"/>
<dbReference type="Gene3D" id="1.10.472.30">
    <property type="entry name" value="Transcription elongation factor S-II, central domain"/>
    <property type="match status" value="1"/>
</dbReference>
<feature type="compositionally biased region" description="Basic and acidic residues" evidence="9">
    <location>
        <begin position="125"/>
        <end position="136"/>
    </location>
</feature>
<dbReference type="OrthoDB" id="436852at2759"/>
<dbReference type="CDD" id="cd21538">
    <property type="entry name" value="SPOC_TFIIS"/>
    <property type="match status" value="1"/>
</dbReference>
<dbReference type="InterPro" id="IPR012921">
    <property type="entry name" value="SPOC_C"/>
</dbReference>
<feature type="region of interest" description="Disordered" evidence="9">
    <location>
        <begin position="400"/>
        <end position="509"/>
    </location>
</feature>
<feature type="compositionally biased region" description="Acidic residues" evidence="9">
    <location>
        <begin position="142"/>
        <end position="154"/>
    </location>
</feature>